<dbReference type="Proteomes" id="UP001369815">
    <property type="component" value="Unassembled WGS sequence"/>
</dbReference>
<proteinExistence type="predicted"/>
<protein>
    <submittedName>
        <fullName evidence="3">Uncharacterized protein</fullName>
    </submittedName>
</protein>
<name>A0AAX6MV29_9PEZI</name>
<feature type="region of interest" description="Disordered" evidence="2">
    <location>
        <begin position="359"/>
        <end position="378"/>
    </location>
</feature>
<evidence type="ECO:0000313" key="3">
    <source>
        <dbReference type="EMBL" id="KAK6956031.1"/>
    </source>
</evidence>
<keyword evidence="1" id="KW-0175">Coiled coil</keyword>
<keyword evidence="4" id="KW-1185">Reference proteome</keyword>
<comment type="caution">
    <text evidence="3">The sequence shown here is derived from an EMBL/GenBank/DDBJ whole genome shotgun (WGS) entry which is preliminary data.</text>
</comment>
<evidence type="ECO:0000256" key="2">
    <source>
        <dbReference type="SAM" id="MobiDB-lite"/>
    </source>
</evidence>
<organism evidence="3 4">
    <name type="scientific">Daldinia eschscholtzii</name>
    <dbReference type="NCBI Taxonomy" id="292717"/>
    <lineage>
        <taxon>Eukaryota</taxon>
        <taxon>Fungi</taxon>
        <taxon>Dikarya</taxon>
        <taxon>Ascomycota</taxon>
        <taxon>Pezizomycotina</taxon>
        <taxon>Sordariomycetes</taxon>
        <taxon>Xylariomycetidae</taxon>
        <taxon>Xylariales</taxon>
        <taxon>Hypoxylaceae</taxon>
        <taxon>Daldinia</taxon>
    </lineage>
</organism>
<dbReference type="AlphaFoldDB" id="A0AAX6MV29"/>
<evidence type="ECO:0000313" key="4">
    <source>
        <dbReference type="Proteomes" id="UP001369815"/>
    </source>
</evidence>
<dbReference type="EMBL" id="JBANMG010000003">
    <property type="protein sequence ID" value="KAK6956031.1"/>
    <property type="molecule type" value="Genomic_DNA"/>
</dbReference>
<reference evidence="3 4" key="1">
    <citation type="journal article" date="2024" name="Front Chem Biol">
        <title>Unveiling the potential of Daldinia eschscholtzii MFLUCC 19-0629 through bioactivity and bioinformatics studies for enhanced sustainable agriculture production.</title>
        <authorList>
            <person name="Brooks S."/>
            <person name="Weaver J.A."/>
            <person name="Klomchit A."/>
            <person name="Alharthi S.A."/>
            <person name="Onlamun T."/>
            <person name="Nurani R."/>
            <person name="Vong T.K."/>
            <person name="Alberti F."/>
            <person name="Greco C."/>
        </authorList>
    </citation>
    <scope>NUCLEOTIDE SEQUENCE [LARGE SCALE GENOMIC DNA]</scope>
    <source>
        <strain evidence="3">MFLUCC 19-0629</strain>
    </source>
</reference>
<feature type="region of interest" description="Disordered" evidence="2">
    <location>
        <begin position="416"/>
        <end position="452"/>
    </location>
</feature>
<evidence type="ECO:0000256" key="1">
    <source>
        <dbReference type="SAM" id="Coils"/>
    </source>
</evidence>
<accession>A0AAX6MV29</accession>
<feature type="coiled-coil region" evidence="1">
    <location>
        <begin position="226"/>
        <end position="253"/>
    </location>
</feature>
<feature type="non-terminal residue" evidence="3">
    <location>
        <position position="452"/>
    </location>
</feature>
<sequence length="452" mass="51711">MDHMSYDNLRVRIETGIQWLADVSDNHHNFNGKMVLDWMEKYLIRFEQLEKILQEEKEKLESQREEVRVEKASYIKLEDDLKQRIYKYERCEQRCRKLTNERAELWNITQHQATFIAKRASQYDILAARSSLKIARLESEVVKQSGQVEILNDHVRTLEVTATAGHAALFEAAMEMKRFRIGANMGLLDRTDDADLCDRISRGRLRFLYQERLNASVSLSAIRHNSESIARDLDKLRDQLRAEQEVKSNVLRTATAASHDITLLRCLFQDEKDAHATTTTALCDATERIEELTPVHQLLKEEKVSHSKTTAALKDSNHEVTRLRKLLEEESISHANTKTSLLEATKVSQELAPLRKTLEEEKARHAKTTSSLQEATEAGRGAAKLRQLLAEEQRSLIEATASLQIAREVAISAKVDSAKTSELLEQERSNNAKKLQEAQSQIDNLKAESKKD</sequence>
<feature type="coiled-coil region" evidence="1">
    <location>
        <begin position="39"/>
        <end position="80"/>
    </location>
</feature>
<gene>
    <name evidence="3" type="ORF">Daesc_003678</name>
</gene>
<feature type="compositionally biased region" description="Basic and acidic residues" evidence="2">
    <location>
        <begin position="425"/>
        <end position="436"/>
    </location>
</feature>